<reference evidence="2 3" key="1">
    <citation type="submission" date="2019-10" db="EMBL/GenBank/DDBJ databases">
        <title>A soil myxobacterium in the family Polyangiaceae.</title>
        <authorList>
            <person name="Li Y."/>
            <person name="Wang J."/>
        </authorList>
    </citation>
    <scope>NUCLEOTIDE SEQUENCE [LARGE SCALE GENOMIC DNA]</scope>
    <source>
        <strain evidence="2 3">DSM 14734</strain>
    </source>
</reference>
<name>A0A6N7PIM1_9BACT</name>
<dbReference type="AlphaFoldDB" id="A0A6N7PIM1"/>
<evidence type="ECO:0000256" key="1">
    <source>
        <dbReference type="SAM" id="MobiDB-lite"/>
    </source>
</evidence>
<feature type="region of interest" description="Disordered" evidence="1">
    <location>
        <begin position="1"/>
        <end position="36"/>
    </location>
</feature>
<dbReference type="EMBL" id="WJIE01000002">
    <property type="protein sequence ID" value="MRG91667.1"/>
    <property type="molecule type" value="Genomic_DNA"/>
</dbReference>
<proteinExistence type="predicted"/>
<keyword evidence="3" id="KW-1185">Reference proteome</keyword>
<comment type="caution">
    <text evidence="2">The sequence shown here is derived from an EMBL/GenBank/DDBJ whole genome shotgun (WGS) entry which is preliminary data.</text>
</comment>
<dbReference type="Proteomes" id="UP000440224">
    <property type="component" value="Unassembled WGS sequence"/>
</dbReference>
<evidence type="ECO:0000313" key="3">
    <source>
        <dbReference type="Proteomes" id="UP000440224"/>
    </source>
</evidence>
<organism evidence="2 3">
    <name type="scientific">Polyangium spumosum</name>
    <dbReference type="NCBI Taxonomy" id="889282"/>
    <lineage>
        <taxon>Bacteria</taxon>
        <taxon>Pseudomonadati</taxon>
        <taxon>Myxococcota</taxon>
        <taxon>Polyangia</taxon>
        <taxon>Polyangiales</taxon>
        <taxon>Polyangiaceae</taxon>
        <taxon>Polyangium</taxon>
    </lineage>
</organism>
<dbReference type="RefSeq" id="WP_153818556.1">
    <property type="nucleotide sequence ID" value="NZ_WJIE01000002.1"/>
</dbReference>
<protein>
    <submittedName>
        <fullName evidence="2">Uncharacterized protein</fullName>
    </submittedName>
</protein>
<sequence length="48" mass="4973">MPEPDELGPSSGEHKAPTSSAAPPRCPSATSTNDPEKILAERAAELTK</sequence>
<accession>A0A6N7PIM1</accession>
<evidence type="ECO:0000313" key="2">
    <source>
        <dbReference type="EMBL" id="MRG91667.1"/>
    </source>
</evidence>
<gene>
    <name evidence="2" type="ORF">GF068_06975</name>
</gene>